<evidence type="ECO:0000313" key="5">
    <source>
        <dbReference type="Proteomes" id="UP000222542"/>
    </source>
</evidence>
<feature type="domain" description="Leucine-rich repeat-containing N-terminal plant-type" evidence="3">
    <location>
        <begin position="8"/>
        <end position="51"/>
    </location>
</feature>
<evidence type="ECO:0000256" key="1">
    <source>
        <dbReference type="ARBA" id="ARBA00022614"/>
    </source>
</evidence>
<name>A0A2G2Z253_CAPAN</name>
<gene>
    <name evidence="4" type="ORF">T459_19546</name>
</gene>
<dbReference type="STRING" id="4072.A0A2G2Z253"/>
<keyword evidence="2" id="KW-0677">Repeat</keyword>
<sequence length="92" mass="10342">MGQLPSLDISALHEFWEGFKNDPYNHVLHSWNEESINFNACPSPWNGILCNGGNIDAIFFDHLGLSVAADLSVFVTCTSMDNNSIDYQICRY</sequence>
<dbReference type="Pfam" id="PF08263">
    <property type="entry name" value="LRRNT_2"/>
    <property type="match status" value="1"/>
</dbReference>
<dbReference type="EMBL" id="AYRZ02000007">
    <property type="protein sequence ID" value="PHT76024.1"/>
    <property type="molecule type" value="Genomic_DNA"/>
</dbReference>
<dbReference type="PANTHER" id="PTHR48003">
    <property type="entry name" value="OS07G0626500 PROTEIN"/>
    <property type="match status" value="1"/>
</dbReference>
<dbReference type="PANTHER" id="PTHR48003:SF4">
    <property type="entry name" value="LRR RECEPTOR-LIKE SERINE_THREONINE-PROTEIN KINASE GHR1"/>
    <property type="match status" value="1"/>
</dbReference>
<dbReference type="Gramene" id="PHT76024">
    <property type="protein sequence ID" value="PHT76024"/>
    <property type="gene ID" value="T459_19546"/>
</dbReference>
<organism evidence="4 5">
    <name type="scientific">Capsicum annuum</name>
    <name type="common">Capsicum pepper</name>
    <dbReference type="NCBI Taxonomy" id="4072"/>
    <lineage>
        <taxon>Eukaryota</taxon>
        <taxon>Viridiplantae</taxon>
        <taxon>Streptophyta</taxon>
        <taxon>Embryophyta</taxon>
        <taxon>Tracheophyta</taxon>
        <taxon>Spermatophyta</taxon>
        <taxon>Magnoliopsida</taxon>
        <taxon>eudicotyledons</taxon>
        <taxon>Gunneridae</taxon>
        <taxon>Pentapetalae</taxon>
        <taxon>asterids</taxon>
        <taxon>lamiids</taxon>
        <taxon>Solanales</taxon>
        <taxon>Solanaceae</taxon>
        <taxon>Solanoideae</taxon>
        <taxon>Capsiceae</taxon>
        <taxon>Capsicum</taxon>
    </lineage>
</organism>
<comment type="caution">
    <text evidence="4">The sequence shown here is derived from an EMBL/GenBank/DDBJ whole genome shotgun (WGS) entry which is preliminary data.</text>
</comment>
<reference evidence="4 5" key="2">
    <citation type="journal article" date="2017" name="Genome Biol.">
        <title>New reference genome sequences of hot pepper reveal the massive evolution of plant disease-resistance genes by retroduplication.</title>
        <authorList>
            <person name="Kim S."/>
            <person name="Park J."/>
            <person name="Yeom S.I."/>
            <person name="Kim Y.M."/>
            <person name="Seo E."/>
            <person name="Kim K.T."/>
            <person name="Kim M.S."/>
            <person name="Lee J.M."/>
            <person name="Cheong K."/>
            <person name="Shin H.S."/>
            <person name="Kim S.B."/>
            <person name="Han K."/>
            <person name="Lee J."/>
            <person name="Park M."/>
            <person name="Lee H.A."/>
            <person name="Lee H.Y."/>
            <person name="Lee Y."/>
            <person name="Oh S."/>
            <person name="Lee J.H."/>
            <person name="Choi E."/>
            <person name="Choi E."/>
            <person name="Lee S.E."/>
            <person name="Jeon J."/>
            <person name="Kim H."/>
            <person name="Choi G."/>
            <person name="Song H."/>
            <person name="Lee J."/>
            <person name="Lee S.C."/>
            <person name="Kwon J.K."/>
            <person name="Lee H.Y."/>
            <person name="Koo N."/>
            <person name="Hong Y."/>
            <person name="Kim R.W."/>
            <person name="Kang W.H."/>
            <person name="Huh J.H."/>
            <person name="Kang B.C."/>
            <person name="Yang T.J."/>
            <person name="Lee Y.H."/>
            <person name="Bennetzen J.L."/>
            <person name="Choi D."/>
        </authorList>
    </citation>
    <scope>NUCLEOTIDE SEQUENCE [LARGE SCALE GENOMIC DNA]</scope>
    <source>
        <strain evidence="5">cv. CM334</strain>
    </source>
</reference>
<dbReference type="Proteomes" id="UP000222542">
    <property type="component" value="Unassembled WGS sequence"/>
</dbReference>
<dbReference type="InterPro" id="IPR013210">
    <property type="entry name" value="LRR_N_plant-typ"/>
</dbReference>
<protein>
    <recommendedName>
        <fullName evidence="3">Leucine-rich repeat-containing N-terminal plant-type domain-containing protein</fullName>
    </recommendedName>
</protein>
<dbReference type="InterPro" id="IPR053059">
    <property type="entry name" value="Inactive_SerThr-Kinase_ABA"/>
</dbReference>
<proteinExistence type="predicted"/>
<dbReference type="AlphaFoldDB" id="A0A2G2Z253"/>
<keyword evidence="5" id="KW-1185">Reference proteome</keyword>
<keyword evidence="1" id="KW-0433">Leucine-rich repeat</keyword>
<reference evidence="4 5" key="1">
    <citation type="journal article" date="2014" name="Nat. Genet.">
        <title>Genome sequence of the hot pepper provides insights into the evolution of pungency in Capsicum species.</title>
        <authorList>
            <person name="Kim S."/>
            <person name="Park M."/>
            <person name="Yeom S.I."/>
            <person name="Kim Y.M."/>
            <person name="Lee J.M."/>
            <person name="Lee H.A."/>
            <person name="Seo E."/>
            <person name="Choi J."/>
            <person name="Cheong K."/>
            <person name="Kim K.T."/>
            <person name="Jung K."/>
            <person name="Lee G.W."/>
            <person name="Oh S.K."/>
            <person name="Bae C."/>
            <person name="Kim S.B."/>
            <person name="Lee H.Y."/>
            <person name="Kim S.Y."/>
            <person name="Kim M.S."/>
            <person name="Kang B.C."/>
            <person name="Jo Y.D."/>
            <person name="Yang H.B."/>
            <person name="Jeong H.J."/>
            <person name="Kang W.H."/>
            <person name="Kwon J.K."/>
            <person name="Shin C."/>
            <person name="Lim J.Y."/>
            <person name="Park J.H."/>
            <person name="Huh J.H."/>
            <person name="Kim J.S."/>
            <person name="Kim B.D."/>
            <person name="Cohen O."/>
            <person name="Paran I."/>
            <person name="Suh M.C."/>
            <person name="Lee S.B."/>
            <person name="Kim Y.K."/>
            <person name="Shin Y."/>
            <person name="Noh S.J."/>
            <person name="Park J."/>
            <person name="Seo Y.S."/>
            <person name="Kwon S.Y."/>
            <person name="Kim H.A."/>
            <person name="Park J.M."/>
            <person name="Kim H.J."/>
            <person name="Choi S.B."/>
            <person name="Bosland P.W."/>
            <person name="Reeves G."/>
            <person name="Jo S.H."/>
            <person name="Lee B.W."/>
            <person name="Cho H.T."/>
            <person name="Choi H.S."/>
            <person name="Lee M.S."/>
            <person name="Yu Y."/>
            <person name="Do Choi Y."/>
            <person name="Park B.S."/>
            <person name="van Deynze A."/>
            <person name="Ashrafi H."/>
            <person name="Hill T."/>
            <person name="Kim W.T."/>
            <person name="Pai H.S."/>
            <person name="Ahn H.K."/>
            <person name="Yeam I."/>
            <person name="Giovannoni J.J."/>
            <person name="Rose J.K."/>
            <person name="Sorensen I."/>
            <person name="Lee S.J."/>
            <person name="Kim R.W."/>
            <person name="Choi I.Y."/>
            <person name="Choi B.S."/>
            <person name="Lim J.S."/>
            <person name="Lee Y.H."/>
            <person name="Choi D."/>
        </authorList>
    </citation>
    <scope>NUCLEOTIDE SEQUENCE [LARGE SCALE GENOMIC DNA]</scope>
    <source>
        <strain evidence="5">cv. CM334</strain>
    </source>
</reference>
<evidence type="ECO:0000259" key="3">
    <source>
        <dbReference type="Pfam" id="PF08263"/>
    </source>
</evidence>
<evidence type="ECO:0000313" key="4">
    <source>
        <dbReference type="EMBL" id="PHT76024.1"/>
    </source>
</evidence>
<accession>A0A2G2Z253</accession>
<evidence type="ECO:0000256" key="2">
    <source>
        <dbReference type="ARBA" id="ARBA00022737"/>
    </source>
</evidence>